<reference evidence="3 4" key="1">
    <citation type="submission" date="2019-01" db="EMBL/GenBank/DDBJ databases">
        <title>Zoogloea oleivorans genome sequencing and assembly.</title>
        <authorList>
            <person name="Tancsics A."/>
            <person name="Farkas M."/>
            <person name="Kriszt B."/>
            <person name="Maroti G."/>
            <person name="Horvath B."/>
        </authorList>
    </citation>
    <scope>NUCLEOTIDE SEQUENCE [LARGE SCALE GENOMIC DNA]</scope>
    <source>
        <strain evidence="3 4">Buc</strain>
    </source>
</reference>
<evidence type="ECO:0000313" key="4">
    <source>
        <dbReference type="Proteomes" id="UP000389128"/>
    </source>
</evidence>
<dbReference type="CDD" id="cd00267">
    <property type="entry name" value="ABC_ATPase"/>
    <property type="match status" value="1"/>
</dbReference>
<evidence type="ECO:0000259" key="2">
    <source>
        <dbReference type="Pfam" id="PF13476"/>
    </source>
</evidence>
<dbReference type="InterPro" id="IPR051396">
    <property type="entry name" value="Bact_Antivir_Def_Nuclease"/>
</dbReference>
<dbReference type="PANTHER" id="PTHR43581:SF2">
    <property type="entry name" value="EXCINUCLEASE ATPASE SUBUNIT"/>
    <property type="match status" value="1"/>
</dbReference>
<evidence type="ECO:0000259" key="1">
    <source>
        <dbReference type="Pfam" id="PF13304"/>
    </source>
</evidence>
<dbReference type="GO" id="GO:0016887">
    <property type="term" value="F:ATP hydrolysis activity"/>
    <property type="evidence" value="ECO:0007669"/>
    <property type="project" value="InterPro"/>
</dbReference>
<feature type="domain" description="ATPase AAA-type core" evidence="1">
    <location>
        <begin position="249"/>
        <end position="315"/>
    </location>
</feature>
<name>A0A6C2D4J5_9RHOO</name>
<dbReference type="OrthoDB" id="9815944at2"/>
<accession>A0A6C2D4J5</accession>
<dbReference type="InterPro" id="IPR027417">
    <property type="entry name" value="P-loop_NTPase"/>
</dbReference>
<dbReference type="EMBL" id="SDKK01000004">
    <property type="protein sequence ID" value="TYC60891.1"/>
    <property type="molecule type" value="Genomic_DNA"/>
</dbReference>
<proteinExistence type="predicted"/>
<evidence type="ECO:0000313" key="3">
    <source>
        <dbReference type="EMBL" id="TYC60891.1"/>
    </source>
</evidence>
<dbReference type="GO" id="GO:0006302">
    <property type="term" value="P:double-strand break repair"/>
    <property type="evidence" value="ECO:0007669"/>
    <property type="project" value="InterPro"/>
</dbReference>
<dbReference type="SUPFAM" id="SSF52540">
    <property type="entry name" value="P-loop containing nucleoside triphosphate hydrolases"/>
    <property type="match status" value="1"/>
</dbReference>
<feature type="domain" description="Rad50/SbcC-type AAA" evidence="2">
    <location>
        <begin position="4"/>
        <end position="45"/>
    </location>
</feature>
<protein>
    <recommendedName>
        <fullName evidence="5">AAA family ATPase</fullName>
    </recommendedName>
</protein>
<keyword evidence="4" id="KW-1185">Reference proteome</keyword>
<dbReference type="Pfam" id="PF13304">
    <property type="entry name" value="AAA_21"/>
    <property type="match status" value="1"/>
</dbReference>
<sequence length="381" mass="41897">MITQLQLKNFTAFTELAIDFSPGINIIIGENGTGKTQLLKAIRALSGAWAHGENADEQLAQKLCRLYLPLSEKVGGLRRSGSRRKALLSANFNSGRDVTAAFGGSDTAVRITSNGNITPAEALFIPTKEVLSLARGLNSGKADDETINLIFDDSYIDLAKLLFNRVEGNLSKRIQEDPRLSSIVPRITKLIGGRYILKKGHICFQAGQYEEKVGQSVQNEETSAQVFKSSKIQFTPSESALVSSAMTAEGFRKIGMLQRLLSNGSLNPGTTGPLLWDEPESNLNPKLMRDLVQALLELARNGQQVILATHDYVLLKWFDLLMDKGKGDQVRFHVLSRDADTGQVRRDSMDDYRAIEPNAIAETFNELTKEQVARKMGGLGK</sequence>
<dbReference type="InterPro" id="IPR038729">
    <property type="entry name" value="Rad50/SbcC_AAA"/>
</dbReference>
<dbReference type="Proteomes" id="UP000389128">
    <property type="component" value="Unassembled WGS sequence"/>
</dbReference>
<dbReference type="RefSeq" id="WP_148578093.1">
    <property type="nucleotide sequence ID" value="NZ_SDKK01000004.1"/>
</dbReference>
<dbReference type="InterPro" id="IPR003959">
    <property type="entry name" value="ATPase_AAA_core"/>
</dbReference>
<dbReference type="GO" id="GO:0005524">
    <property type="term" value="F:ATP binding"/>
    <property type="evidence" value="ECO:0007669"/>
    <property type="project" value="InterPro"/>
</dbReference>
<dbReference type="PANTHER" id="PTHR43581">
    <property type="entry name" value="ATP/GTP PHOSPHATASE"/>
    <property type="match status" value="1"/>
</dbReference>
<dbReference type="AlphaFoldDB" id="A0A6C2D4J5"/>
<dbReference type="Pfam" id="PF13476">
    <property type="entry name" value="AAA_23"/>
    <property type="match status" value="1"/>
</dbReference>
<organism evidence="3 4">
    <name type="scientific">Zoogloea oleivorans</name>
    <dbReference type="NCBI Taxonomy" id="1552750"/>
    <lineage>
        <taxon>Bacteria</taxon>
        <taxon>Pseudomonadati</taxon>
        <taxon>Pseudomonadota</taxon>
        <taxon>Betaproteobacteria</taxon>
        <taxon>Rhodocyclales</taxon>
        <taxon>Zoogloeaceae</taxon>
        <taxon>Zoogloea</taxon>
    </lineage>
</organism>
<dbReference type="Gene3D" id="3.40.50.300">
    <property type="entry name" value="P-loop containing nucleotide triphosphate hydrolases"/>
    <property type="match status" value="2"/>
</dbReference>
<comment type="caution">
    <text evidence="3">The sequence shown here is derived from an EMBL/GenBank/DDBJ whole genome shotgun (WGS) entry which is preliminary data.</text>
</comment>
<gene>
    <name evidence="3" type="ORF">ETQ85_05700</name>
</gene>
<evidence type="ECO:0008006" key="5">
    <source>
        <dbReference type="Google" id="ProtNLM"/>
    </source>
</evidence>